<dbReference type="EMBL" id="OZ023704">
    <property type="protein sequence ID" value="CAK9873747.1"/>
    <property type="molecule type" value="Genomic_DNA"/>
</dbReference>
<organism evidence="1 2">
    <name type="scientific">Sphagnum jensenii</name>
    <dbReference type="NCBI Taxonomy" id="128206"/>
    <lineage>
        <taxon>Eukaryota</taxon>
        <taxon>Viridiplantae</taxon>
        <taxon>Streptophyta</taxon>
        <taxon>Embryophyta</taxon>
        <taxon>Bryophyta</taxon>
        <taxon>Sphagnophytina</taxon>
        <taxon>Sphagnopsida</taxon>
        <taxon>Sphagnales</taxon>
        <taxon>Sphagnaceae</taxon>
        <taxon>Sphagnum</taxon>
    </lineage>
</organism>
<accession>A0ABP1BF99</accession>
<name>A0ABP1BF99_9BRYO</name>
<evidence type="ECO:0000313" key="1">
    <source>
        <dbReference type="EMBL" id="CAK9873747.1"/>
    </source>
</evidence>
<reference evidence="1" key="1">
    <citation type="submission" date="2024-03" db="EMBL/GenBank/DDBJ databases">
        <authorList>
            <consortium name="ELIXIR-Norway"/>
            <consortium name="Elixir Norway"/>
        </authorList>
    </citation>
    <scope>NUCLEOTIDE SEQUENCE</scope>
</reference>
<proteinExistence type="predicted"/>
<protein>
    <submittedName>
        <fullName evidence="1">Uncharacterized protein</fullName>
    </submittedName>
</protein>
<gene>
    <name evidence="1" type="ORF">CSSPJE1EN2_LOCUS16219</name>
</gene>
<evidence type="ECO:0000313" key="2">
    <source>
        <dbReference type="Proteomes" id="UP001497522"/>
    </source>
</evidence>
<dbReference type="Proteomes" id="UP001497522">
    <property type="component" value="Chromosome 3"/>
</dbReference>
<sequence>MKFGKRLLRIVAIMPSQYREKLFLDYDMLKGNIKDFVNATLAFRNDEPATAAAVCASLEDVHNDTPHIVSLLAVEEENTQVGLLTGEECVQEVEEENTQVRPITEEEGVQEDAEFNQFLDWIIEENAQSRLTEAEVEENTEAELIESDVGVQELDVEHIEFMNWVSIGFPGMAPDVEPIELIDWVSTAHPGMPPALGLDYGISPHPIWQSVDSWELRSGWWPSYGNEKNSQPLELMLGDGVDGRVEEQGGGLDVDIVEPKQWHSGIEGVDPEVEAFIHHVFHSEGDNAADDAHILSYQVTIFKRMLDGEFFQINKIFVALHEHNVALMAKLELMKVEEEARQTSLHASRCCWDMCKLQALQRRIAQLYVDFTILDYCSSVNYEDLRWNYIHHVEAQDFYVLQPQFQEYTKQCERLMGVGELEQPSMSDEELDLEQGDLTLISRLLELSVTTEHSSSTHNAQSFRPPASAQLMCLQAAIVN</sequence>
<keyword evidence="2" id="KW-1185">Reference proteome</keyword>